<dbReference type="EMBL" id="JBHTLH010000038">
    <property type="protein sequence ID" value="MFD1125806.1"/>
    <property type="molecule type" value="Genomic_DNA"/>
</dbReference>
<dbReference type="Pfam" id="PF00005">
    <property type="entry name" value="ABC_tran"/>
    <property type="match status" value="1"/>
</dbReference>
<dbReference type="InterPro" id="IPR050763">
    <property type="entry name" value="ABC_transporter_ATP-binding"/>
</dbReference>
<dbReference type="RefSeq" id="WP_121979352.1">
    <property type="nucleotide sequence ID" value="NZ_JBHTLH010000038.1"/>
</dbReference>
<keyword evidence="6" id="KW-1185">Reference proteome</keyword>
<sequence length="297" mass="33010">MPTIIQLKNLSFTYPHQQVLQNLNLEIKPGEIFGLVGPNGAGKTTLLNLIQGVLPTSPDTINVFDGQPGSLTAKEKISTMFQDDLPLEKVTVKELINLFAAQASHPADTDTIIHDLDLTSIENQLLNQLSGGQRRKVSFATAIISKPQLLFLDEPTVGMDAQARQNFWRYIETLRQQSVTIVITSHYLEEIQQVADRIAILQNGQFRYVGSWQNLQNHYDTGQLTFQTLLAPTIFTHLAAVTTVAKTDTSIKLNSDDTDLTLKALLPFIDQLHDITVTRKSLESIFLELTNQGGTSK</sequence>
<keyword evidence="2" id="KW-0547">Nucleotide-binding</keyword>
<dbReference type="InterPro" id="IPR027417">
    <property type="entry name" value="P-loop_NTPase"/>
</dbReference>
<evidence type="ECO:0000313" key="5">
    <source>
        <dbReference type="EMBL" id="MFD1125806.1"/>
    </source>
</evidence>
<dbReference type="PROSITE" id="PS50893">
    <property type="entry name" value="ABC_TRANSPORTER_2"/>
    <property type="match status" value="1"/>
</dbReference>
<reference evidence="6" key="1">
    <citation type="journal article" date="2019" name="Int. J. Syst. Evol. Microbiol.">
        <title>The Global Catalogue of Microorganisms (GCM) 10K type strain sequencing project: providing services to taxonomists for standard genome sequencing and annotation.</title>
        <authorList>
            <consortium name="The Broad Institute Genomics Platform"/>
            <consortium name="The Broad Institute Genome Sequencing Center for Infectious Disease"/>
            <person name="Wu L."/>
            <person name="Ma J."/>
        </authorList>
    </citation>
    <scope>NUCLEOTIDE SEQUENCE [LARGE SCALE GENOMIC DNA]</scope>
    <source>
        <strain evidence="6">CCUG 71848</strain>
    </source>
</reference>
<evidence type="ECO:0000256" key="2">
    <source>
        <dbReference type="ARBA" id="ARBA00022741"/>
    </source>
</evidence>
<dbReference type="Proteomes" id="UP001597156">
    <property type="component" value="Unassembled WGS sequence"/>
</dbReference>
<organism evidence="5 6">
    <name type="scientific">Lentilactobacillus raoultii</name>
    <dbReference type="NCBI Taxonomy" id="1987503"/>
    <lineage>
        <taxon>Bacteria</taxon>
        <taxon>Bacillati</taxon>
        <taxon>Bacillota</taxon>
        <taxon>Bacilli</taxon>
        <taxon>Lactobacillales</taxon>
        <taxon>Lactobacillaceae</taxon>
        <taxon>Lentilactobacillus</taxon>
    </lineage>
</organism>
<dbReference type="SMART" id="SM00382">
    <property type="entry name" value="AAA"/>
    <property type="match status" value="1"/>
</dbReference>
<evidence type="ECO:0000256" key="3">
    <source>
        <dbReference type="ARBA" id="ARBA00022840"/>
    </source>
</evidence>
<gene>
    <name evidence="5" type="ORF">ACFQ22_10645</name>
</gene>
<dbReference type="PROSITE" id="PS00211">
    <property type="entry name" value="ABC_TRANSPORTER_1"/>
    <property type="match status" value="1"/>
</dbReference>
<dbReference type="Gene3D" id="3.40.50.300">
    <property type="entry name" value="P-loop containing nucleotide triphosphate hydrolases"/>
    <property type="match status" value="1"/>
</dbReference>
<evidence type="ECO:0000256" key="1">
    <source>
        <dbReference type="ARBA" id="ARBA00022448"/>
    </source>
</evidence>
<dbReference type="PANTHER" id="PTHR42711">
    <property type="entry name" value="ABC TRANSPORTER ATP-BINDING PROTEIN"/>
    <property type="match status" value="1"/>
</dbReference>
<protein>
    <submittedName>
        <fullName evidence="5">ABC transporter ATP-binding protein</fullName>
    </submittedName>
</protein>
<dbReference type="GO" id="GO:0005524">
    <property type="term" value="F:ATP binding"/>
    <property type="evidence" value="ECO:0007669"/>
    <property type="project" value="UniProtKB-KW"/>
</dbReference>
<accession>A0ABW3PQL7</accession>
<name>A0ABW3PQL7_9LACO</name>
<dbReference type="CDD" id="cd03230">
    <property type="entry name" value="ABC_DR_subfamily_A"/>
    <property type="match status" value="1"/>
</dbReference>
<keyword evidence="1" id="KW-0813">Transport</keyword>
<dbReference type="InterPro" id="IPR003593">
    <property type="entry name" value="AAA+_ATPase"/>
</dbReference>
<dbReference type="PANTHER" id="PTHR42711:SF17">
    <property type="entry name" value="ABC TRANSPORTER ATP-BINDING PROTEIN"/>
    <property type="match status" value="1"/>
</dbReference>
<keyword evidence="3 5" id="KW-0067">ATP-binding</keyword>
<feature type="domain" description="ABC transporter" evidence="4">
    <location>
        <begin position="5"/>
        <end position="228"/>
    </location>
</feature>
<dbReference type="InterPro" id="IPR003439">
    <property type="entry name" value="ABC_transporter-like_ATP-bd"/>
</dbReference>
<dbReference type="InterPro" id="IPR017871">
    <property type="entry name" value="ABC_transporter-like_CS"/>
</dbReference>
<evidence type="ECO:0000313" key="6">
    <source>
        <dbReference type="Proteomes" id="UP001597156"/>
    </source>
</evidence>
<proteinExistence type="predicted"/>
<dbReference type="SUPFAM" id="SSF52540">
    <property type="entry name" value="P-loop containing nucleoside triphosphate hydrolases"/>
    <property type="match status" value="1"/>
</dbReference>
<comment type="caution">
    <text evidence="5">The sequence shown here is derived from an EMBL/GenBank/DDBJ whole genome shotgun (WGS) entry which is preliminary data.</text>
</comment>
<evidence type="ECO:0000259" key="4">
    <source>
        <dbReference type="PROSITE" id="PS50893"/>
    </source>
</evidence>